<organism evidence="9 10">
    <name type="scientific">Pseudarthrobacter psychrotolerans</name>
    <dbReference type="NCBI Taxonomy" id="2697569"/>
    <lineage>
        <taxon>Bacteria</taxon>
        <taxon>Bacillati</taxon>
        <taxon>Actinomycetota</taxon>
        <taxon>Actinomycetes</taxon>
        <taxon>Micrococcales</taxon>
        <taxon>Micrococcaceae</taxon>
        <taxon>Pseudarthrobacter</taxon>
    </lineage>
</organism>
<feature type="transmembrane region" description="Helical" evidence="7">
    <location>
        <begin position="137"/>
        <end position="158"/>
    </location>
</feature>
<gene>
    <name evidence="9" type="ORF">GU243_11935</name>
</gene>
<dbReference type="Gene3D" id="1.10.3720.10">
    <property type="entry name" value="MetI-like"/>
    <property type="match status" value="1"/>
</dbReference>
<evidence type="ECO:0000256" key="1">
    <source>
        <dbReference type="ARBA" id="ARBA00004651"/>
    </source>
</evidence>
<dbReference type="Proteomes" id="UP000464186">
    <property type="component" value="Chromosome"/>
</dbReference>
<dbReference type="PANTHER" id="PTHR43744:SF9">
    <property type="entry name" value="POLYGALACTURONAN_RHAMNOGALACTURONAN TRANSPORT SYSTEM PERMEASE PROTEIN YTCP"/>
    <property type="match status" value="1"/>
</dbReference>
<keyword evidence="3" id="KW-1003">Cell membrane</keyword>
<comment type="similarity">
    <text evidence="7">Belongs to the binding-protein-dependent transport system permease family.</text>
</comment>
<accession>A0A6P1NI81</accession>
<evidence type="ECO:0000259" key="8">
    <source>
        <dbReference type="PROSITE" id="PS50928"/>
    </source>
</evidence>
<evidence type="ECO:0000256" key="4">
    <source>
        <dbReference type="ARBA" id="ARBA00022692"/>
    </source>
</evidence>
<evidence type="ECO:0000313" key="9">
    <source>
        <dbReference type="EMBL" id="QHK20325.1"/>
    </source>
</evidence>
<reference evidence="9 10" key="1">
    <citation type="submission" date="2020-01" db="EMBL/GenBank/DDBJ databases">
        <title>Pseudarthrobacter psychrotolerans sp. nov., isolated from antarctic soil.</title>
        <authorList>
            <person name="Shin Y."/>
            <person name="Park W."/>
        </authorList>
    </citation>
    <scope>NUCLEOTIDE SEQUENCE [LARGE SCALE GENOMIC DNA]</scope>
    <source>
        <strain evidence="9 10">YJ56</strain>
    </source>
</reference>
<dbReference type="EMBL" id="CP047898">
    <property type="protein sequence ID" value="QHK20325.1"/>
    <property type="molecule type" value="Genomic_DNA"/>
</dbReference>
<dbReference type="Pfam" id="PF00528">
    <property type="entry name" value="BPD_transp_1"/>
    <property type="match status" value="1"/>
</dbReference>
<evidence type="ECO:0000256" key="2">
    <source>
        <dbReference type="ARBA" id="ARBA00022448"/>
    </source>
</evidence>
<feature type="transmembrane region" description="Helical" evidence="7">
    <location>
        <begin position="43"/>
        <end position="66"/>
    </location>
</feature>
<dbReference type="AlphaFoldDB" id="A0A6P1NI81"/>
<evidence type="ECO:0000256" key="7">
    <source>
        <dbReference type="RuleBase" id="RU363032"/>
    </source>
</evidence>
<evidence type="ECO:0000313" key="10">
    <source>
        <dbReference type="Proteomes" id="UP000464186"/>
    </source>
</evidence>
<dbReference type="SUPFAM" id="SSF161098">
    <property type="entry name" value="MetI-like"/>
    <property type="match status" value="1"/>
</dbReference>
<dbReference type="KEGG" id="psey:GU243_11935"/>
<evidence type="ECO:0000256" key="3">
    <source>
        <dbReference type="ARBA" id="ARBA00022475"/>
    </source>
</evidence>
<keyword evidence="10" id="KW-1185">Reference proteome</keyword>
<sequence>MATTLFTKKPQPARKVKVKELSYNPKRPVWKERPSPLYQTVKALVLIVFSISILTPILLVVSTSLADNEQLTRAGGFVLWPERPTLEAYTIIFRGPMVIQSLGVSLFITVVGTILALFVTITMAYATSRSVLFGRPVILAILFTLLFAPGLIPSFLMIRQLDLLDSLWSLILPGIFGAFNFVVMRSFFMNIPGELIESARIDGASDWQILWRIVMPLSKAVIAVVGLFYAVGFWNSFFNALLYINDHSKWPIQLLLRNFVVQGSGAAEQLGISTTPPPQSVQMAVVVVALVPILMVYPFLQKHFAKGVITGAVKG</sequence>
<feature type="transmembrane region" description="Helical" evidence="7">
    <location>
        <begin position="209"/>
        <end position="231"/>
    </location>
</feature>
<keyword evidence="5 7" id="KW-1133">Transmembrane helix</keyword>
<dbReference type="GO" id="GO:0005886">
    <property type="term" value="C:plasma membrane"/>
    <property type="evidence" value="ECO:0007669"/>
    <property type="project" value="UniProtKB-SubCell"/>
</dbReference>
<dbReference type="InterPro" id="IPR035906">
    <property type="entry name" value="MetI-like_sf"/>
</dbReference>
<keyword evidence="4 7" id="KW-0812">Transmembrane</keyword>
<proteinExistence type="inferred from homology"/>
<feature type="transmembrane region" description="Helical" evidence="7">
    <location>
        <begin position="281"/>
        <end position="300"/>
    </location>
</feature>
<dbReference type="PANTHER" id="PTHR43744">
    <property type="entry name" value="ABC TRANSPORTER PERMEASE PROTEIN MG189-RELATED-RELATED"/>
    <property type="match status" value="1"/>
</dbReference>
<dbReference type="CDD" id="cd06261">
    <property type="entry name" value="TM_PBP2"/>
    <property type="match status" value="1"/>
</dbReference>
<keyword evidence="2 7" id="KW-0813">Transport</keyword>
<keyword evidence="6 7" id="KW-0472">Membrane</keyword>
<feature type="transmembrane region" description="Helical" evidence="7">
    <location>
        <begin position="170"/>
        <end position="188"/>
    </location>
</feature>
<feature type="domain" description="ABC transmembrane type-1" evidence="8">
    <location>
        <begin position="102"/>
        <end position="300"/>
    </location>
</feature>
<comment type="subcellular location">
    <subcellularLocation>
        <location evidence="1 7">Cell membrane</location>
        <topology evidence="1 7">Multi-pass membrane protein</topology>
    </subcellularLocation>
</comment>
<dbReference type="GO" id="GO:0055085">
    <property type="term" value="P:transmembrane transport"/>
    <property type="evidence" value="ECO:0007669"/>
    <property type="project" value="InterPro"/>
</dbReference>
<protein>
    <submittedName>
        <fullName evidence="9">ABC transporter permease subunit</fullName>
    </submittedName>
</protein>
<evidence type="ECO:0000256" key="6">
    <source>
        <dbReference type="ARBA" id="ARBA00023136"/>
    </source>
</evidence>
<dbReference type="InterPro" id="IPR000515">
    <property type="entry name" value="MetI-like"/>
</dbReference>
<name>A0A6P1NI81_9MICC</name>
<feature type="transmembrane region" description="Helical" evidence="7">
    <location>
        <begin position="104"/>
        <end position="125"/>
    </location>
</feature>
<dbReference type="PROSITE" id="PS50928">
    <property type="entry name" value="ABC_TM1"/>
    <property type="match status" value="1"/>
</dbReference>
<evidence type="ECO:0000256" key="5">
    <source>
        <dbReference type="ARBA" id="ARBA00022989"/>
    </source>
</evidence>